<sequence>MAVKAVLVLILAVVATSVAQKKCCFPDQFETLDGQVVGTLSQGSFVAIIESVQLAFDYMNQRAGQIALIQDGSMVYEYHIIVDYSKQVEYIINTQIKTCQMLPLPAGTNMSHCIPDDADYVSTYYLGDYLMMADSFSYAVKEGALEGTAIFSVSKGDCIPTSVTFMGAQQGTPVLEVAGFVNYTYGIQNPAKYFTIPDYCSQQASSPEPRQYNSFIHRFF</sequence>
<dbReference type="GeneID" id="119730573"/>
<dbReference type="Proteomes" id="UP000887568">
    <property type="component" value="Unplaced"/>
</dbReference>
<protein>
    <submittedName>
        <fullName evidence="2">Uncharacterized protein</fullName>
    </submittedName>
</protein>
<accession>A0A914A6U0</accession>
<evidence type="ECO:0000256" key="1">
    <source>
        <dbReference type="SAM" id="SignalP"/>
    </source>
</evidence>
<dbReference type="PANTHER" id="PTHR10697">
    <property type="entry name" value="MAMMALIAN EPENDYMIN-RELATED PROTEIN 1"/>
    <property type="match status" value="1"/>
</dbReference>
<dbReference type="Pfam" id="PF00811">
    <property type="entry name" value="Ependymin"/>
    <property type="match status" value="1"/>
</dbReference>
<dbReference type="RefSeq" id="XP_038059480.1">
    <property type="nucleotide sequence ID" value="XM_038203552.1"/>
</dbReference>
<dbReference type="InterPro" id="IPR001299">
    <property type="entry name" value="Ependymin"/>
</dbReference>
<dbReference type="EnsemblMetazoa" id="XM_038203552.1">
    <property type="protein sequence ID" value="XP_038059480.1"/>
    <property type="gene ID" value="LOC119730573"/>
</dbReference>
<evidence type="ECO:0000313" key="3">
    <source>
        <dbReference type="Proteomes" id="UP000887568"/>
    </source>
</evidence>
<name>A0A914A6U0_PATMI</name>
<dbReference type="GO" id="GO:0005576">
    <property type="term" value="C:extracellular region"/>
    <property type="evidence" value="ECO:0007669"/>
    <property type="project" value="InterPro"/>
</dbReference>
<dbReference type="OrthoDB" id="10001248at2759"/>
<proteinExistence type="predicted"/>
<dbReference type="PANTHER" id="PTHR10697:SF1">
    <property type="entry name" value="MAMMALIAN EPENDYMIN-RELATED PROTEIN 1"/>
    <property type="match status" value="1"/>
</dbReference>
<dbReference type="GO" id="GO:0007160">
    <property type="term" value="P:cell-matrix adhesion"/>
    <property type="evidence" value="ECO:0007669"/>
    <property type="project" value="InterPro"/>
</dbReference>
<keyword evidence="3" id="KW-1185">Reference proteome</keyword>
<dbReference type="GO" id="GO:0005764">
    <property type="term" value="C:lysosome"/>
    <property type="evidence" value="ECO:0007669"/>
    <property type="project" value="TreeGrafter"/>
</dbReference>
<dbReference type="GO" id="GO:0005509">
    <property type="term" value="F:calcium ion binding"/>
    <property type="evidence" value="ECO:0007669"/>
    <property type="project" value="InterPro"/>
</dbReference>
<dbReference type="OMA" id="PEPENCI"/>
<keyword evidence="1" id="KW-0732">Signal</keyword>
<evidence type="ECO:0000313" key="2">
    <source>
        <dbReference type="EnsemblMetazoa" id="XP_038059480.1"/>
    </source>
</evidence>
<feature type="signal peptide" evidence="1">
    <location>
        <begin position="1"/>
        <end position="19"/>
    </location>
</feature>
<organism evidence="2 3">
    <name type="scientific">Patiria miniata</name>
    <name type="common">Bat star</name>
    <name type="synonym">Asterina miniata</name>
    <dbReference type="NCBI Taxonomy" id="46514"/>
    <lineage>
        <taxon>Eukaryota</taxon>
        <taxon>Metazoa</taxon>
        <taxon>Echinodermata</taxon>
        <taxon>Eleutherozoa</taxon>
        <taxon>Asterozoa</taxon>
        <taxon>Asteroidea</taxon>
        <taxon>Valvatacea</taxon>
        <taxon>Valvatida</taxon>
        <taxon>Asterinidae</taxon>
        <taxon>Patiria</taxon>
    </lineage>
</organism>
<reference evidence="2" key="1">
    <citation type="submission" date="2022-11" db="UniProtKB">
        <authorList>
            <consortium name="EnsemblMetazoa"/>
        </authorList>
    </citation>
    <scope>IDENTIFICATION</scope>
</reference>
<feature type="chain" id="PRO_5037103817" evidence="1">
    <location>
        <begin position="20"/>
        <end position="220"/>
    </location>
</feature>
<dbReference type="AlphaFoldDB" id="A0A914A6U0"/>